<dbReference type="EMBL" id="VSSQ01039825">
    <property type="protein sequence ID" value="MPM92954.1"/>
    <property type="molecule type" value="Genomic_DNA"/>
</dbReference>
<accession>A0A645DTW6</accession>
<comment type="caution">
    <text evidence="1">The sequence shown here is derived from an EMBL/GenBank/DDBJ whole genome shotgun (WGS) entry which is preliminary data.</text>
</comment>
<gene>
    <name evidence="1" type="ORF">SDC9_140090</name>
</gene>
<sequence>MLLAVIPLSPVIITTRTPAFVHCLMSSLTDSLGGSASPIKPQRVSVQSVIPAGISSSFTGFIIPTAITLRPCFDISITFASTSLRWVSFILQIVRILSGEPFAAMMISSSCFHTCPIIFNSLVKAYSVINEPLKRCSSAIPNLSQWTSIAFSIGSYASVSHASPIVSHSFILSLSIAQVSRTVIWFIVIVPVLSTQSTETAPKVSTDGKRRTRDFCLASLHAPIERNTVNITGNSSGIIAMASVIPERMLSINRSLFVWSGILSQVTNPTAANKTAAIPAHSLTRLPVCFCRGVGDSGAEATFAPIFPYSVEVPILSTNTYALPCVTNVPA</sequence>
<proteinExistence type="predicted"/>
<dbReference type="AlphaFoldDB" id="A0A645DTW6"/>
<protein>
    <submittedName>
        <fullName evidence="1">Uncharacterized protein</fullName>
    </submittedName>
</protein>
<evidence type="ECO:0000313" key="1">
    <source>
        <dbReference type="EMBL" id="MPM92954.1"/>
    </source>
</evidence>
<reference evidence="1" key="1">
    <citation type="submission" date="2019-08" db="EMBL/GenBank/DDBJ databases">
        <authorList>
            <person name="Kucharzyk K."/>
            <person name="Murdoch R.W."/>
            <person name="Higgins S."/>
            <person name="Loffler F."/>
        </authorList>
    </citation>
    <scope>NUCLEOTIDE SEQUENCE</scope>
</reference>
<organism evidence="1">
    <name type="scientific">bioreactor metagenome</name>
    <dbReference type="NCBI Taxonomy" id="1076179"/>
    <lineage>
        <taxon>unclassified sequences</taxon>
        <taxon>metagenomes</taxon>
        <taxon>ecological metagenomes</taxon>
    </lineage>
</organism>
<name>A0A645DTW6_9ZZZZ</name>